<sequence length="170" mass="19108">MEKLPVILVLDNIRSLYNVGAIFRTADGVNLDKIILCGMTGTPEMKNPKLAKIHQGLGKISKTALGAENTVTWEYYKNIEDFLDKIKNKYQIVSLEQSKNSIQYNKYRYKFPLALIVGHEIKGVGDKVLKNSDAVVDIPMIGEKDSLNVSVATSIALYHLLSYYQITIKK</sequence>
<accession>A0A554LH42</accession>
<name>A0A554LH42_9BACT</name>
<dbReference type="GO" id="GO:0008173">
    <property type="term" value="F:RNA methyltransferase activity"/>
    <property type="evidence" value="ECO:0007669"/>
    <property type="project" value="InterPro"/>
</dbReference>
<dbReference type="InterPro" id="IPR029028">
    <property type="entry name" value="Alpha/beta_knot_MTases"/>
</dbReference>
<protein>
    <submittedName>
        <fullName evidence="4">tRNA/rRNA methyltransferase SpoU</fullName>
    </submittedName>
</protein>
<keyword evidence="2 4" id="KW-0808">Transferase</keyword>
<comment type="caution">
    <text evidence="4">The sequence shown here is derived from an EMBL/GenBank/DDBJ whole genome shotgun (WGS) entry which is preliminary data.</text>
</comment>
<dbReference type="GO" id="GO:0032259">
    <property type="term" value="P:methylation"/>
    <property type="evidence" value="ECO:0007669"/>
    <property type="project" value="UniProtKB-KW"/>
</dbReference>
<dbReference type="PANTHER" id="PTHR46429:SF1">
    <property type="entry name" value="23S RRNA (GUANOSINE-2'-O-)-METHYLTRANSFERASE RLMB"/>
    <property type="match status" value="1"/>
</dbReference>
<dbReference type="Gene3D" id="3.40.1280.10">
    <property type="match status" value="1"/>
</dbReference>
<dbReference type="Proteomes" id="UP000315589">
    <property type="component" value="Unassembled WGS sequence"/>
</dbReference>
<keyword evidence="1 4" id="KW-0489">Methyltransferase</keyword>
<gene>
    <name evidence="4" type="ORF">CEN91_546</name>
</gene>
<dbReference type="GO" id="GO:0006396">
    <property type="term" value="P:RNA processing"/>
    <property type="evidence" value="ECO:0007669"/>
    <property type="project" value="InterPro"/>
</dbReference>
<dbReference type="GO" id="GO:0003723">
    <property type="term" value="F:RNA binding"/>
    <property type="evidence" value="ECO:0007669"/>
    <property type="project" value="InterPro"/>
</dbReference>
<evidence type="ECO:0000256" key="2">
    <source>
        <dbReference type="ARBA" id="ARBA00022679"/>
    </source>
</evidence>
<reference evidence="4 5" key="1">
    <citation type="submission" date="2017-07" db="EMBL/GenBank/DDBJ databases">
        <title>Mechanisms for carbon and nitrogen cycling indicate functional differentiation within the Candidate Phyla Radiation.</title>
        <authorList>
            <person name="Danczak R.E."/>
            <person name="Johnston M.D."/>
            <person name="Kenah C."/>
            <person name="Slattery M."/>
            <person name="Wrighton K.C."/>
            <person name="Wilkins M.J."/>
        </authorList>
    </citation>
    <scope>NUCLEOTIDE SEQUENCE [LARGE SCALE GENOMIC DNA]</scope>
    <source>
        <strain evidence="4">Licking1014_85</strain>
    </source>
</reference>
<organism evidence="4 5">
    <name type="scientific">Candidatus Berkelbacteria bacterium Licking1014_85</name>
    <dbReference type="NCBI Taxonomy" id="2017148"/>
    <lineage>
        <taxon>Bacteria</taxon>
        <taxon>Candidatus Berkelbacteria</taxon>
    </lineage>
</organism>
<dbReference type="PANTHER" id="PTHR46429">
    <property type="entry name" value="23S RRNA (GUANOSINE-2'-O-)-METHYLTRANSFERASE RLMB"/>
    <property type="match status" value="1"/>
</dbReference>
<evidence type="ECO:0000259" key="3">
    <source>
        <dbReference type="Pfam" id="PF00588"/>
    </source>
</evidence>
<dbReference type="InterPro" id="IPR001537">
    <property type="entry name" value="SpoU_MeTrfase"/>
</dbReference>
<proteinExistence type="predicted"/>
<feature type="domain" description="tRNA/rRNA methyltransferase SpoU type" evidence="3">
    <location>
        <begin position="6"/>
        <end position="158"/>
    </location>
</feature>
<evidence type="ECO:0000256" key="1">
    <source>
        <dbReference type="ARBA" id="ARBA00022603"/>
    </source>
</evidence>
<dbReference type="SUPFAM" id="SSF75217">
    <property type="entry name" value="alpha/beta knot"/>
    <property type="match status" value="1"/>
</dbReference>
<evidence type="ECO:0000313" key="4">
    <source>
        <dbReference type="EMBL" id="TSC92178.1"/>
    </source>
</evidence>
<evidence type="ECO:0000313" key="5">
    <source>
        <dbReference type="Proteomes" id="UP000315589"/>
    </source>
</evidence>
<dbReference type="InterPro" id="IPR004441">
    <property type="entry name" value="rRNA_MeTrfase_TrmH"/>
</dbReference>
<dbReference type="GO" id="GO:0005829">
    <property type="term" value="C:cytosol"/>
    <property type="evidence" value="ECO:0007669"/>
    <property type="project" value="TreeGrafter"/>
</dbReference>
<dbReference type="Pfam" id="PF00588">
    <property type="entry name" value="SpoU_methylase"/>
    <property type="match status" value="1"/>
</dbReference>
<dbReference type="InterPro" id="IPR029026">
    <property type="entry name" value="tRNA_m1G_MTases_N"/>
</dbReference>
<dbReference type="EMBL" id="VMGI01000084">
    <property type="protein sequence ID" value="TSC92178.1"/>
    <property type="molecule type" value="Genomic_DNA"/>
</dbReference>
<dbReference type="AlphaFoldDB" id="A0A554LH42"/>